<dbReference type="AlphaFoldDB" id="A0A1M7FI36"/>
<organism evidence="1 2">
    <name type="scientific">Bradyrhizobium lablabi</name>
    <dbReference type="NCBI Taxonomy" id="722472"/>
    <lineage>
        <taxon>Bacteria</taxon>
        <taxon>Pseudomonadati</taxon>
        <taxon>Pseudomonadota</taxon>
        <taxon>Alphaproteobacteria</taxon>
        <taxon>Hyphomicrobiales</taxon>
        <taxon>Nitrobacteraceae</taxon>
        <taxon>Bradyrhizobium</taxon>
    </lineage>
</organism>
<name>A0A1M7FI36_9BRAD</name>
<evidence type="ECO:0000313" key="2">
    <source>
        <dbReference type="Proteomes" id="UP000189935"/>
    </source>
</evidence>
<proteinExistence type="predicted"/>
<evidence type="ECO:0000313" key="1">
    <source>
        <dbReference type="EMBL" id="SHM03458.1"/>
    </source>
</evidence>
<accession>A0A1M7FI36</accession>
<dbReference type="EMBL" id="LT670844">
    <property type="protein sequence ID" value="SHM03458.1"/>
    <property type="molecule type" value="Genomic_DNA"/>
</dbReference>
<gene>
    <name evidence="1" type="ORF">SAMN05444159_7502</name>
</gene>
<reference evidence="1 2" key="1">
    <citation type="submission" date="2016-11" db="EMBL/GenBank/DDBJ databases">
        <authorList>
            <person name="Jaros S."/>
            <person name="Januszkiewicz K."/>
            <person name="Wedrychowicz H."/>
        </authorList>
    </citation>
    <scope>NUCLEOTIDE SEQUENCE [LARGE SCALE GENOMIC DNA]</scope>
    <source>
        <strain evidence="1 2">GAS499</strain>
    </source>
</reference>
<sequence>MPQKAAAVYMITQARHFLARHPIGEVTVLEALRPMLRGLIREHAEFAAKDWEAPICTMPFYAA</sequence>
<protein>
    <submittedName>
        <fullName evidence="1">Uncharacterized protein</fullName>
    </submittedName>
</protein>
<dbReference type="Proteomes" id="UP000189935">
    <property type="component" value="Chromosome I"/>
</dbReference>